<organism evidence="1 2">
    <name type="scientific">Campylobacter concisus UNSWCS</name>
    <dbReference type="NCBI Taxonomy" id="1242968"/>
    <lineage>
        <taxon>Bacteria</taxon>
        <taxon>Pseudomonadati</taxon>
        <taxon>Campylobacterota</taxon>
        <taxon>Epsilonproteobacteria</taxon>
        <taxon>Campylobacterales</taxon>
        <taxon>Campylobacteraceae</taxon>
        <taxon>Campylobacter</taxon>
    </lineage>
</organism>
<proteinExistence type="predicted"/>
<dbReference type="AlphaFoldDB" id="U2FKE5"/>
<name>U2FKE5_9BACT</name>
<sequence length="90" mass="10699">MTQARKLEEMMRKEEFMSAMRAKGFEISLCRNGEIYGVKHAKKCHMPKYEFKHFELIKGEKAYYSNEYFKMIGAGIYERETMRLVDILSA</sequence>
<accession>U2FKE5</accession>
<dbReference type="EMBL" id="ANNG01000002">
    <property type="protein sequence ID" value="ERJ30830.1"/>
    <property type="molecule type" value="Genomic_DNA"/>
</dbReference>
<reference evidence="1 2" key="1">
    <citation type="journal article" date="2013" name="BMC Genomics">
        <title>Comparative genomics of Campylobacter concisus isolates reveals genetic diversity and provides insights into disease association.</title>
        <authorList>
            <person name="Deshpande N.P."/>
            <person name="Kaakoush N.O."/>
            <person name="Wilkins M.R."/>
            <person name="Mitchell H.M."/>
        </authorList>
    </citation>
    <scope>NUCLEOTIDE SEQUENCE [LARGE SCALE GENOMIC DNA]</scope>
    <source>
        <strain evidence="1 2">UNSWCS</strain>
    </source>
</reference>
<dbReference type="RefSeq" id="WP_021086768.1">
    <property type="nucleotide sequence ID" value="NZ_ANNG01000002.1"/>
</dbReference>
<protein>
    <submittedName>
        <fullName evidence="1">Uncharacterized protein</fullName>
    </submittedName>
</protein>
<comment type="caution">
    <text evidence="1">The sequence shown here is derived from an EMBL/GenBank/DDBJ whole genome shotgun (WGS) entry which is preliminary data.</text>
</comment>
<gene>
    <name evidence="1" type="ORF">UNSWCS_1990</name>
</gene>
<evidence type="ECO:0000313" key="1">
    <source>
        <dbReference type="EMBL" id="ERJ30830.1"/>
    </source>
</evidence>
<dbReference type="Proteomes" id="UP000016620">
    <property type="component" value="Unassembled WGS sequence"/>
</dbReference>
<evidence type="ECO:0000313" key="2">
    <source>
        <dbReference type="Proteomes" id="UP000016620"/>
    </source>
</evidence>
<dbReference type="PATRIC" id="fig|1242968.3.peg.9"/>